<reference evidence="3 4" key="1">
    <citation type="journal article" date="2014" name="Nature">
        <title>An environmental bacterial taxon with a large and distinct metabolic repertoire.</title>
        <authorList>
            <person name="Wilson M.C."/>
            <person name="Mori T."/>
            <person name="Ruckert C."/>
            <person name="Uria A.R."/>
            <person name="Helf M.J."/>
            <person name="Takada K."/>
            <person name="Gernert C."/>
            <person name="Steffens U.A."/>
            <person name="Heycke N."/>
            <person name="Schmitt S."/>
            <person name="Rinke C."/>
            <person name="Helfrich E.J."/>
            <person name="Brachmann A.O."/>
            <person name="Gurgui C."/>
            <person name="Wakimoto T."/>
            <person name="Kracht M."/>
            <person name="Crusemann M."/>
            <person name="Hentschel U."/>
            <person name="Abe I."/>
            <person name="Matsunaga S."/>
            <person name="Kalinowski J."/>
            <person name="Takeyama H."/>
            <person name="Piel J."/>
        </authorList>
    </citation>
    <scope>NUCLEOTIDE SEQUENCE [LARGE SCALE GENOMIC DNA]</scope>
    <source>
        <strain evidence="4">TSY2</strain>
    </source>
</reference>
<name>W4MAX3_9BACT</name>
<evidence type="ECO:0000259" key="2">
    <source>
        <dbReference type="Pfam" id="PF01425"/>
    </source>
</evidence>
<dbReference type="HOGENOM" id="CLU_009600_0_3_7"/>
<dbReference type="Pfam" id="PF01425">
    <property type="entry name" value="Amidase"/>
    <property type="match status" value="1"/>
</dbReference>
<dbReference type="PANTHER" id="PTHR11895:SF7">
    <property type="entry name" value="GLUTAMYL-TRNA(GLN) AMIDOTRANSFERASE SUBUNIT A, MITOCHONDRIAL"/>
    <property type="match status" value="1"/>
</dbReference>
<organism evidence="3 4">
    <name type="scientific">Candidatus Entotheonella gemina</name>
    <dbReference type="NCBI Taxonomy" id="1429439"/>
    <lineage>
        <taxon>Bacteria</taxon>
        <taxon>Pseudomonadati</taxon>
        <taxon>Nitrospinota/Tectimicrobiota group</taxon>
        <taxon>Candidatus Tectimicrobiota</taxon>
        <taxon>Candidatus Entotheonellia</taxon>
        <taxon>Candidatus Entotheonellales</taxon>
        <taxon>Candidatus Entotheonellaceae</taxon>
        <taxon>Candidatus Entotheonella</taxon>
    </lineage>
</organism>
<dbReference type="InterPro" id="IPR000120">
    <property type="entry name" value="Amidase"/>
</dbReference>
<dbReference type="GO" id="GO:0003824">
    <property type="term" value="F:catalytic activity"/>
    <property type="evidence" value="ECO:0007669"/>
    <property type="project" value="InterPro"/>
</dbReference>
<dbReference type="EMBL" id="AZHX01000537">
    <property type="protein sequence ID" value="ETX07066.1"/>
    <property type="molecule type" value="Genomic_DNA"/>
</dbReference>
<gene>
    <name evidence="3" type="ORF">ETSY2_13375</name>
</gene>
<dbReference type="AlphaFoldDB" id="W4MAX3"/>
<dbReference type="Proteomes" id="UP000019140">
    <property type="component" value="Unassembled WGS sequence"/>
</dbReference>
<evidence type="ECO:0000256" key="1">
    <source>
        <dbReference type="ARBA" id="ARBA00009199"/>
    </source>
</evidence>
<dbReference type="PATRIC" id="fig|1429439.4.peg.2291"/>
<evidence type="ECO:0000313" key="3">
    <source>
        <dbReference type="EMBL" id="ETX07066.1"/>
    </source>
</evidence>
<dbReference type="InterPro" id="IPR036928">
    <property type="entry name" value="AS_sf"/>
</dbReference>
<dbReference type="PANTHER" id="PTHR11895">
    <property type="entry name" value="TRANSAMIDASE"/>
    <property type="match status" value="1"/>
</dbReference>
<accession>W4MAX3</accession>
<dbReference type="InterPro" id="IPR020556">
    <property type="entry name" value="Amidase_CS"/>
</dbReference>
<sequence length="477" mass="50351">MADALHTLTIAELAPKIKAKEISPVELTDAILAQADRLQPILNSFITLLPDQARREAKAQEAAIMRGGYRGPLHGIPIGIKDNLATAGIRSTVGSKVLAEHVPSEDAHVVSQCKAAGAIIIGKENLEEFAAGSTSNNLHYGAVHNPWHVDHIPGGSSGGGGANVAACVTFTSLGTDLGGSVRGPANFCGVVGMKQTYGRVSQRGLMVTSFNGDHIGPITRSVRDSALVLQVIAGYDPLDPSTVPVPVPDFSAKLGQALRGLKMGIPTNYYFDLVDAEVETAVRQAISALEALGVEAREVSLPAMQYAGALRIAAMADGLVAHEPYLSSHREDYGPTVLYRTLAGQFVLGRDYAKAMKVQRLIKEEYARVLQEVDFLVTPSSPVAAWRIDTETVTLHGQTYPVRGPGSGMTARCTSPSNATGLPAMSVPCGLTSAGLPIGLQLIGRAFEEPLLFQVAHGYEAVSPARGRRPDLAGISR</sequence>
<comment type="caution">
    <text evidence="3">The sequence shown here is derived from an EMBL/GenBank/DDBJ whole genome shotgun (WGS) entry which is preliminary data.</text>
</comment>
<comment type="similarity">
    <text evidence="1">Belongs to the amidase family.</text>
</comment>
<dbReference type="SUPFAM" id="SSF75304">
    <property type="entry name" value="Amidase signature (AS) enzymes"/>
    <property type="match status" value="1"/>
</dbReference>
<keyword evidence="4" id="KW-1185">Reference proteome</keyword>
<protein>
    <recommendedName>
        <fullName evidence="2">Amidase domain-containing protein</fullName>
    </recommendedName>
</protein>
<dbReference type="InterPro" id="IPR023631">
    <property type="entry name" value="Amidase_dom"/>
</dbReference>
<dbReference type="PROSITE" id="PS00571">
    <property type="entry name" value="AMIDASES"/>
    <property type="match status" value="1"/>
</dbReference>
<evidence type="ECO:0000313" key="4">
    <source>
        <dbReference type="Proteomes" id="UP000019140"/>
    </source>
</evidence>
<dbReference type="Gene3D" id="3.90.1300.10">
    <property type="entry name" value="Amidase signature (AS) domain"/>
    <property type="match status" value="1"/>
</dbReference>
<feature type="domain" description="Amidase" evidence="2">
    <location>
        <begin position="26"/>
        <end position="452"/>
    </location>
</feature>
<proteinExistence type="inferred from homology"/>